<dbReference type="EMBL" id="JAQJZL010000006">
    <property type="protein sequence ID" value="KAJ6039061.1"/>
    <property type="molecule type" value="Genomic_DNA"/>
</dbReference>
<dbReference type="Pfam" id="PF12520">
    <property type="entry name" value="DUF3723"/>
    <property type="match status" value="1"/>
</dbReference>
<gene>
    <name evidence="1" type="ORF">N7460_007093</name>
</gene>
<dbReference type="InterPro" id="IPR022198">
    <property type="entry name" value="DUF3723"/>
</dbReference>
<protein>
    <submittedName>
        <fullName evidence="1">Uncharacterized protein</fullName>
    </submittedName>
</protein>
<accession>A0AAD6IAI0</accession>
<organism evidence="1 2">
    <name type="scientific">Penicillium canescens</name>
    <dbReference type="NCBI Taxonomy" id="5083"/>
    <lineage>
        <taxon>Eukaryota</taxon>
        <taxon>Fungi</taxon>
        <taxon>Dikarya</taxon>
        <taxon>Ascomycota</taxon>
        <taxon>Pezizomycotina</taxon>
        <taxon>Eurotiomycetes</taxon>
        <taxon>Eurotiomycetidae</taxon>
        <taxon>Eurotiales</taxon>
        <taxon>Aspergillaceae</taxon>
        <taxon>Penicillium</taxon>
    </lineage>
</organism>
<sequence>MSRLKALSSLSVYPTGEDWQYVHLVKDAYEYPVPRSINAGVLYCQIREAERSLGEESEVVEALRVTLYKSSGNKNIMDNMITLDGCVWTRKTFDLVMLGIPALAPFFNPKRIKTSHATKCEVEYENWLVNYLVAFWAGLMTGDTLDERLQMANQIDAETVKQLEGLAPAV</sequence>
<keyword evidence="2" id="KW-1185">Reference proteome</keyword>
<comment type="caution">
    <text evidence="1">The sequence shown here is derived from an EMBL/GenBank/DDBJ whole genome shotgun (WGS) entry which is preliminary data.</text>
</comment>
<proteinExistence type="predicted"/>
<name>A0AAD6IAI0_PENCN</name>
<dbReference type="Proteomes" id="UP001219568">
    <property type="component" value="Unassembled WGS sequence"/>
</dbReference>
<reference evidence="1" key="2">
    <citation type="submission" date="2023-01" db="EMBL/GenBank/DDBJ databases">
        <authorList>
            <person name="Petersen C."/>
        </authorList>
    </citation>
    <scope>NUCLEOTIDE SEQUENCE</scope>
    <source>
        <strain evidence="1">IBT 15450</strain>
    </source>
</reference>
<evidence type="ECO:0000313" key="1">
    <source>
        <dbReference type="EMBL" id="KAJ6039061.1"/>
    </source>
</evidence>
<reference evidence="1" key="1">
    <citation type="journal article" date="2023" name="IMA Fungus">
        <title>Comparative genomic study of the Penicillium genus elucidates a diverse pangenome and 15 lateral gene transfer events.</title>
        <authorList>
            <person name="Petersen C."/>
            <person name="Sorensen T."/>
            <person name="Nielsen M.R."/>
            <person name="Sondergaard T.E."/>
            <person name="Sorensen J.L."/>
            <person name="Fitzpatrick D.A."/>
            <person name="Frisvad J.C."/>
            <person name="Nielsen K.L."/>
        </authorList>
    </citation>
    <scope>NUCLEOTIDE SEQUENCE</scope>
    <source>
        <strain evidence="1">IBT 15450</strain>
    </source>
</reference>
<dbReference type="AlphaFoldDB" id="A0AAD6IAI0"/>
<evidence type="ECO:0000313" key="2">
    <source>
        <dbReference type="Proteomes" id="UP001219568"/>
    </source>
</evidence>